<comment type="caution">
    <text evidence="3">The sequence shown here is derived from an EMBL/GenBank/DDBJ whole genome shotgun (WGS) entry which is preliminary data.</text>
</comment>
<dbReference type="PANTHER" id="PTHR33755">
    <property type="entry name" value="TOXIN PARE1-RELATED"/>
    <property type="match status" value="1"/>
</dbReference>
<dbReference type="InterPro" id="IPR007712">
    <property type="entry name" value="RelE/ParE_toxin"/>
</dbReference>
<sequence length="95" mass="10918">MSVSTVRELDEIWHYIAEQSGSFEIADRVVDSITDRFLAIVHSPGIGRSRDDLQPGYRSFPVGQYVIFYRSDDDRVEILHILHSKRDLGSLLKPE</sequence>
<evidence type="ECO:0000256" key="2">
    <source>
        <dbReference type="ARBA" id="ARBA00022649"/>
    </source>
</evidence>
<dbReference type="Gene3D" id="3.30.2310.20">
    <property type="entry name" value="RelE-like"/>
    <property type="match status" value="1"/>
</dbReference>
<comment type="similarity">
    <text evidence="1">Belongs to the RelE toxin family.</text>
</comment>
<gene>
    <name evidence="3" type="ORF">HNQ77_000085</name>
</gene>
<proteinExistence type="inferred from homology"/>
<name>A0A841JNI3_9BACT</name>
<dbReference type="InterPro" id="IPR035093">
    <property type="entry name" value="RelE/ParE_toxin_dom_sf"/>
</dbReference>
<evidence type="ECO:0000256" key="1">
    <source>
        <dbReference type="ARBA" id="ARBA00006226"/>
    </source>
</evidence>
<dbReference type="EMBL" id="JACHEK010000001">
    <property type="protein sequence ID" value="MBB6142147.1"/>
    <property type="molecule type" value="Genomic_DNA"/>
</dbReference>
<dbReference type="RefSeq" id="WP_197081809.1">
    <property type="nucleotide sequence ID" value="NZ_JACHEK010000001.1"/>
</dbReference>
<keyword evidence="4" id="KW-1185">Reference proteome</keyword>
<organism evidence="3 4">
    <name type="scientific">Silvibacterium bohemicum</name>
    <dbReference type="NCBI Taxonomy" id="1577686"/>
    <lineage>
        <taxon>Bacteria</taxon>
        <taxon>Pseudomonadati</taxon>
        <taxon>Acidobacteriota</taxon>
        <taxon>Terriglobia</taxon>
        <taxon>Terriglobales</taxon>
        <taxon>Acidobacteriaceae</taxon>
        <taxon>Silvibacterium</taxon>
    </lineage>
</organism>
<dbReference type="Proteomes" id="UP000538666">
    <property type="component" value="Unassembled WGS sequence"/>
</dbReference>
<dbReference type="Pfam" id="PF05016">
    <property type="entry name" value="ParE_toxin"/>
    <property type="match status" value="1"/>
</dbReference>
<dbReference type="AlphaFoldDB" id="A0A841JNI3"/>
<protein>
    <submittedName>
        <fullName evidence="3">Toxin ParE1/3/4</fullName>
    </submittedName>
</protein>
<evidence type="ECO:0000313" key="3">
    <source>
        <dbReference type="EMBL" id="MBB6142147.1"/>
    </source>
</evidence>
<reference evidence="3 4" key="1">
    <citation type="submission" date="2020-08" db="EMBL/GenBank/DDBJ databases">
        <title>Genomic Encyclopedia of Type Strains, Phase IV (KMG-IV): sequencing the most valuable type-strain genomes for metagenomic binning, comparative biology and taxonomic classification.</title>
        <authorList>
            <person name="Goeker M."/>
        </authorList>
    </citation>
    <scope>NUCLEOTIDE SEQUENCE [LARGE SCALE GENOMIC DNA]</scope>
    <source>
        <strain evidence="3 4">DSM 103733</strain>
    </source>
</reference>
<accession>A0A841JNI3</accession>
<dbReference type="InterPro" id="IPR051803">
    <property type="entry name" value="TA_system_RelE-like_toxin"/>
</dbReference>
<evidence type="ECO:0000313" key="4">
    <source>
        <dbReference type="Proteomes" id="UP000538666"/>
    </source>
</evidence>
<keyword evidence="2" id="KW-1277">Toxin-antitoxin system</keyword>